<dbReference type="SUPFAM" id="SSF52540">
    <property type="entry name" value="P-loop containing nucleoside triphosphate hydrolases"/>
    <property type="match status" value="1"/>
</dbReference>
<evidence type="ECO:0000256" key="1">
    <source>
        <dbReference type="ARBA" id="ARBA00022741"/>
    </source>
</evidence>
<evidence type="ECO:0000259" key="4">
    <source>
        <dbReference type="PROSITE" id="PS50901"/>
    </source>
</evidence>
<dbReference type="InterPro" id="IPR027417">
    <property type="entry name" value="P-loop_NTPase"/>
</dbReference>
<dbReference type="PANTHER" id="PTHR22683">
    <property type="entry name" value="SPORULATION PROTEIN RELATED"/>
    <property type="match status" value="1"/>
</dbReference>
<name>A0A9Q7SA83_9MYCO</name>
<proteinExistence type="predicted"/>
<organism evidence="5 6">
    <name type="scientific">Mycobacteroides abscessus subsp. bolletii</name>
    <dbReference type="NCBI Taxonomy" id="319705"/>
    <lineage>
        <taxon>Bacteria</taxon>
        <taxon>Bacillati</taxon>
        <taxon>Actinomycetota</taxon>
        <taxon>Actinomycetes</taxon>
        <taxon>Mycobacteriales</taxon>
        <taxon>Mycobacteriaceae</taxon>
        <taxon>Mycobacteroides</taxon>
        <taxon>Mycobacteroides abscessus</taxon>
    </lineage>
</organism>
<evidence type="ECO:0000313" key="6">
    <source>
        <dbReference type="Proteomes" id="UP000185183"/>
    </source>
</evidence>
<gene>
    <name evidence="5" type="primary">eccCa1_1</name>
    <name evidence="5" type="ORF">SAMEA2275694_00296</name>
</gene>
<evidence type="ECO:0000256" key="3">
    <source>
        <dbReference type="PROSITE-ProRule" id="PRU00289"/>
    </source>
</evidence>
<evidence type="ECO:0000256" key="2">
    <source>
        <dbReference type="ARBA" id="ARBA00022840"/>
    </source>
</evidence>
<feature type="binding site" evidence="3">
    <location>
        <begin position="75"/>
        <end position="82"/>
    </location>
    <ligand>
        <name>ATP</name>
        <dbReference type="ChEBI" id="CHEBI:30616"/>
    </ligand>
</feature>
<reference evidence="5 6" key="1">
    <citation type="submission" date="2016-11" db="EMBL/GenBank/DDBJ databases">
        <authorList>
            <consortium name="Pathogen Informatics"/>
        </authorList>
    </citation>
    <scope>NUCLEOTIDE SEQUENCE [LARGE SCALE GENOMIC DNA]</scope>
    <source>
        <strain evidence="5 6">968</strain>
    </source>
</reference>
<dbReference type="GO" id="GO:0005524">
    <property type="term" value="F:ATP binding"/>
    <property type="evidence" value="ECO:0007669"/>
    <property type="project" value="UniProtKB-UniRule"/>
</dbReference>
<feature type="domain" description="FtsK" evidence="4">
    <location>
        <begin position="56"/>
        <end position="254"/>
    </location>
</feature>
<dbReference type="PANTHER" id="PTHR22683:SF1">
    <property type="entry name" value="TYPE VII SECRETION SYSTEM PROTEIN ESSC"/>
    <property type="match status" value="1"/>
</dbReference>
<dbReference type="Gene3D" id="3.40.50.300">
    <property type="entry name" value="P-loop containing nucleotide triphosphate hydrolases"/>
    <property type="match status" value="1"/>
</dbReference>
<protein>
    <submittedName>
        <fullName evidence="5">DNA segregation ATPase, FtsK/SpoIIIE family</fullName>
    </submittedName>
</protein>
<dbReference type="AlphaFoldDB" id="A0A9Q7SA83"/>
<comment type="caution">
    <text evidence="5">The sequence shown here is derived from an EMBL/GenBank/DDBJ whole genome shotgun (WGS) entry which is preliminary data.</text>
</comment>
<dbReference type="PROSITE" id="PS50901">
    <property type="entry name" value="FTSK"/>
    <property type="match status" value="1"/>
</dbReference>
<dbReference type="GO" id="GO:0003677">
    <property type="term" value="F:DNA binding"/>
    <property type="evidence" value="ECO:0007669"/>
    <property type="project" value="InterPro"/>
</dbReference>
<sequence length="357" mass="39320">MSTSGAENEGRVPGFFDALGISDIETFDPEAAWARNAHADSVAIPIGHLRVGDALIPELSTLDFSRDGTNGAVQGRTGAGRSYFLRSMVLSLATRYGPDRLSLFLADGMGPAMFRGFEKLPHTVANVWADNFSEESFDMVISAIAEEIQRRAKLLALHRCRSSAEYRRKRCAHSGEIDWPPLPDLVAVIDDFCWVLQENPGNRYRLRGIALDGALTGVHLVLAGEHFSESTLEGLDAQLGFKFTLRVNRPEHSRALIGTDEAAHIPAGRPYGKMLRKLPSDLYPTPMVGFHVDERYPALVDVQGDCDAEVQGDKMSDLLLSKLARLSRARAIEPWQLGDLQDNLSGPPFGSSLRRHR</sequence>
<dbReference type="InterPro" id="IPR002543">
    <property type="entry name" value="FtsK_dom"/>
</dbReference>
<dbReference type="Pfam" id="PF01580">
    <property type="entry name" value="FtsK_SpoIIIE"/>
    <property type="match status" value="1"/>
</dbReference>
<dbReference type="EMBL" id="FSFA01000001">
    <property type="protein sequence ID" value="SHW82857.1"/>
    <property type="molecule type" value="Genomic_DNA"/>
</dbReference>
<accession>A0A9Q7SA83</accession>
<dbReference type="Proteomes" id="UP000185183">
    <property type="component" value="Unassembled WGS sequence"/>
</dbReference>
<dbReference type="InterPro" id="IPR050206">
    <property type="entry name" value="FtsK/SpoIIIE/SftA"/>
</dbReference>
<keyword evidence="1 3" id="KW-0547">Nucleotide-binding</keyword>
<keyword evidence="2 3" id="KW-0067">ATP-binding</keyword>
<dbReference type="RefSeq" id="WP_074337662.1">
    <property type="nucleotide sequence ID" value="NZ_FSCP01000001.1"/>
</dbReference>
<evidence type="ECO:0000313" key="5">
    <source>
        <dbReference type="EMBL" id="SHW82857.1"/>
    </source>
</evidence>